<proteinExistence type="predicted"/>
<feature type="region of interest" description="Disordered" evidence="1">
    <location>
        <begin position="1"/>
        <end position="40"/>
    </location>
</feature>
<dbReference type="EMBL" id="NMUH01000327">
    <property type="protein sequence ID" value="MQL77019.1"/>
    <property type="molecule type" value="Genomic_DNA"/>
</dbReference>
<accession>A0A843U9W9</accession>
<reference evidence="2" key="1">
    <citation type="submission" date="2017-07" db="EMBL/GenBank/DDBJ databases">
        <title>Taro Niue Genome Assembly and Annotation.</title>
        <authorList>
            <person name="Atibalentja N."/>
            <person name="Keating K."/>
            <person name="Fields C.J."/>
        </authorList>
    </citation>
    <scope>NUCLEOTIDE SEQUENCE</scope>
    <source>
        <strain evidence="2">Niue_2</strain>
        <tissue evidence="2">Leaf</tissue>
    </source>
</reference>
<comment type="caution">
    <text evidence="2">The sequence shown here is derived from an EMBL/GenBank/DDBJ whole genome shotgun (WGS) entry which is preliminary data.</text>
</comment>
<evidence type="ECO:0000313" key="3">
    <source>
        <dbReference type="Proteomes" id="UP000652761"/>
    </source>
</evidence>
<feature type="compositionally biased region" description="Basic and acidic residues" evidence="1">
    <location>
        <begin position="98"/>
        <end position="109"/>
    </location>
</feature>
<sequence>MGAGRVDLALEGGFRHRRHSSHGRRRTMARGEQSQGLDDPGWVHLTLVDAKKRKVKYNYRGKDIHGGITRGKQHLAGVRGEVKQYDIAPRKVREVLFGPERGRQRRAENEAEISQEFSGRMSRRATRDDDDELDSEDSDPELIE</sequence>
<protein>
    <submittedName>
        <fullName evidence="2">Uncharacterized protein</fullName>
    </submittedName>
</protein>
<gene>
    <name evidence="2" type="ORF">Taro_009416</name>
</gene>
<feature type="non-terminal residue" evidence="2">
    <location>
        <position position="144"/>
    </location>
</feature>
<feature type="compositionally biased region" description="Basic residues" evidence="1">
    <location>
        <begin position="15"/>
        <end position="28"/>
    </location>
</feature>
<dbReference type="AlphaFoldDB" id="A0A843U9W9"/>
<feature type="region of interest" description="Disordered" evidence="1">
    <location>
        <begin position="98"/>
        <end position="144"/>
    </location>
</feature>
<feature type="compositionally biased region" description="Acidic residues" evidence="1">
    <location>
        <begin position="128"/>
        <end position="144"/>
    </location>
</feature>
<dbReference type="Proteomes" id="UP000652761">
    <property type="component" value="Unassembled WGS sequence"/>
</dbReference>
<keyword evidence="3" id="KW-1185">Reference proteome</keyword>
<evidence type="ECO:0000256" key="1">
    <source>
        <dbReference type="SAM" id="MobiDB-lite"/>
    </source>
</evidence>
<evidence type="ECO:0000313" key="2">
    <source>
        <dbReference type="EMBL" id="MQL77019.1"/>
    </source>
</evidence>
<organism evidence="2 3">
    <name type="scientific">Colocasia esculenta</name>
    <name type="common">Wild taro</name>
    <name type="synonym">Arum esculentum</name>
    <dbReference type="NCBI Taxonomy" id="4460"/>
    <lineage>
        <taxon>Eukaryota</taxon>
        <taxon>Viridiplantae</taxon>
        <taxon>Streptophyta</taxon>
        <taxon>Embryophyta</taxon>
        <taxon>Tracheophyta</taxon>
        <taxon>Spermatophyta</taxon>
        <taxon>Magnoliopsida</taxon>
        <taxon>Liliopsida</taxon>
        <taxon>Araceae</taxon>
        <taxon>Aroideae</taxon>
        <taxon>Colocasieae</taxon>
        <taxon>Colocasia</taxon>
    </lineage>
</organism>
<name>A0A843U9W9_COLES</name>